<evidence type="ECO:0000313" key="1">
    <source>
        <dbReference type="EMBL" id="VEU78198.1"/>
    </source>
</evidence>
<keyword evidence="2" id="KW-1185">Reference proteome</keyword>
<dbReference type="EMBL" id="LR215043">
    <property type="protein sequence ID" value="VEU78198.1"/>
    <property type="molecule type" value="Genomic_DNA"/>
</dbReference>
<gene>
    <name evidence="1" type="ORF">NCTC10184_00427</name>
</gene>
<organism evidence="1 2">
    <name type="scientific">Mycoplasmopsis columbinasalis</name>
    <dbReference type="NCBI Taxonomy" id="114880"/>
    <lineage>
        <taxon>Bacteria</taxon>
        <taxon>Bacillati</taxon>
        <taxon>Mycoplasmatota</taxon>
        <taxon>Mycoplasmoidales</taxon>
        <taxon>Metamycoplasmataceae</taxon>
        <taxon>Mycoplasmopsis</taxon>
    </lineage>
</organism>
<dbReference type="KEGG" id="mcob:NCTC10184_00427"/>
<protein>
    <submittedName>
        <fullName evidence="1">Uncharacterized protein</fullName>
    </submittedName>
</protein>
<reference evidence="1 2" key="1">
    <citation type="submission" date="2019-01" db="EMBL/GenBank/DDBJ databases">
        <authorList>
            <consortium name="Pathogen Informatics"/>
        </authorList>
    </citation>
    <scope>NUCLEOTIDE SEQUENCE [LARGE SCALE GENOMIC DNA]</scope>
    <source>
        <strain evidence="1 2">NCTC10184</strain>
    </source>
</reference>
<proteinExistence type="predicted"/>
<sequence>MTNRVDAYWQFYIQNQGVGKRNLTKLWRNNDLDAVAMFGYVPTTMKEKIKYLAFKNIKTGEIKTLKVTTDGTDNLFYYKQQRRDAERDSSLRHTLADEPYKYTDLNGKHEGIGFTAWVSDYAVMNEYRDRLLTPGEQYYMYFASDAKGTFAYEVDLGNVESVSENGKTYDQAPTKVTKADESYDEALQGKAILIVQNQFNGSF</sequence>
<dbReference type="Proteomes" id="UP000290876">
    <property type="component" value="Chromosome"/>
</dbReference>
<name>A0A449BAY5_9BACT</name>
<evidence type="ECO:0000313" key="2">
    <source>
        <dbReference type="Proteomes" id="UP000290876"/>
    </source>
</evidence>
<accession>A0A449BAY5</accession>
<dbReference type="OrthoDB" id="403891at2"/>
<dbReference type="RefSeq" id="WP_129623039.1">
    <property type="nucleotide sequence ID" value="NZ_LR215043.1"/>
</dbReference>
<dbReference type="AlphaFoldDB" id="A0A449BAY5"/>